<dbReference type="InterPro" id="IPR000868">
    <property type="entry name" value="Isochorismatase-like_dom"/>
</dbReference>
<sequence>MQGTHALLVIDMQRGAFDGEACEPISGAEALLANTHALVDAARAGGVPVLFVQHLENEGVFVAGSARADIHTTLSPAADEPTITKRASSAFEDTDLAARLESLGARELIVSGLQSEFCVFNTARAALELGFVVRIASDAHSTWPSSEKSASAIAARINAELQVRGAVLASTAALVASLRG</sequence>
<dbReference type="Gene3D" id="3.40.50.850">
    <property type="entry name" value="Isochorismatase-like"/>
    <property type="match status" value="1"/>
</dbReference>
<reference evidence="3 4" key="1">
    <citation type="submission" date="2019-02" db="EMBL/GenBank/DDBJ databases">
        <title>Genomic Encyclopedia of Type Strains, Phase IV (KMG-IV): sequencing the most valuable type-strain genomes for metagenomic binning, comparative biology and taxonomic classification.</title>
        <authorList>
            <person name="Goeker M."/>
        </authorList>
    </citation>
    <scope>NUCLEOTIDE SEQUENCE [LARGE SCALE GENOMIC DNA]</scope>
    <source>
        <strain evidence="3 4">DSM 19570</strain>
    </source>
</reference>
<organism evidence="3 4">
    <name type="scientific">Rivibacter subsaxonicus</name>
    <dbReference type="NCBI Taxonomy" id="457575"/>
    <lineage>
        <taxon>Bacteria</taxon>
        <taxon>Pseudomonadati</taxon>
        <taxon>Pseudomonadota</taxon>
        <taxon>Betaproteobacteria</taxon>
        <taxon>Burkholderiales</taxon>
        <taxon>Rivibacter</taxon>
    </lineage>
</organism>
<evidence type="ECO:0000259" key="2">
    <source>
        <dbReference type="Pfam" id="PF00857"/>
    </source>
</evidence>
<name>A0A4Q7W2F5_9BURK</name>
<evidence type="ECO:0000313" key="3">
    <source>
        <dbReference type="EMBL" id="RZU02809.1"/>
    </source>
</evidence>
<dbReference type="InterPro" id="IPR036380">
    <property type="entry name" value="Isochorismatase-like_sf"/>
</dbReference>
<dbReference type="GO" id="GO:0016787">
    <property type="term" value="F:hydrolase activity"/>
    <property type="evidence" value="ECO:0007669"/>
    <property type="project" value="UniProtKB-KW"/>
</dbReference>
<dbReference type="AlphaFoldDB" id="A0A4Q7W2F5"/>
<accession>A0A4Q7W2F5</accession>
<dbReference type="PANTHER" id="PTHR43540">
    <property type="entry name" value="PEROXYUREIDOACRYLATE/UREIDOACRYLATE AMIDOHYDROLASE-RELATED"/>
    <property type="match status" value="1"/>
</dbReference>
<evidence type="ECO:0000256" key="1">
    <source>
        <dbReference type="ARBA" id="ARBA00022801"/>
    </source>
</evidence>
<dbReference type="RefSeq" id="WP_165393233.1">
    <property type="nucleotide sequence ID" value="NZ_SHKP01000004.1"/>
</dbReference>
<evidence type="ECO:0000313" key="4">
    <source>
        <dbReference type="Proteomes" id="UP000293671"/>
    </source>
</evidence>
<proteinExistence type="predicted"/>
<comment type="caution">
    <text evidence="3">The sequence shown here is derived from an EMBL/GenBank/DDBJ whole genome shotgun (WGS) entry which is preliminary data.</text>
</comment>
<dbReference type="PANTHER" id="PTHR43540:SF1">
    <property type="entry name" value="ISOCHORISMATASE HYDROLASE"/>
    <property type="match status" value="1"/>
</dbReference>
<dbReference type="SUPFAM" id="SSF52499">
    <property type="entry name" value="Isochorismatase-like hydrolases"/>
    <property type="match status" value="1"/>
</dbReference>
<dbReference type="InterPro" id="IPR050272">
    <property type="entry name" value="Isochorismatase-like_hydrls"/>
</dbReference>
<feature type="domain" description="Isochorismatase-like" evidence="2">
    <location>
        <begin position="6"/>
        <end position="153"/>
    </location>
</feature>
<protein>
    <submittedName>
        <fullName evidence="3">Nicotinamidase-related amidase</fullName>
    </submittedName>
</protein>
<keyword evidence="4" id="KW-1185">Reference proteome</keyword>
<dbReference type="Pfam" id="PF00857">
    <property type="entry name" value="Isochorismatase"/>
    <property type="match status" value="1"/>
</dbReference>
<keyword evidence="1" id="KW-0378">Hydrolase</keyword>
<dbReference type="EMBL" id="SHKP01000004">
    <property type="protein sequence ID" value="RZU02809.1"/>
    <property type="molecule type" value="Genomic_DNA"/>
</dbReference>
<gene>
    <name evidence="3" type="ORF">EV670_0838</name>
</gene>
<dbReference type="Proteomes" id="UP000293671">
    <property type="component" value="Unassembled WGS sequence"/>
</dbReference>